<evidence type="ECO:0000256" key="1">
    <source>
        <dbReference type="ARBA" id="ARBA00004651"/>
    </source>
</evidence>
<feature type="transmembrane region" description="Helical" evidence="12">
    <location>
        <begin position="93"/>
        <end position="118"/>
    </location>
</feature>
<feature type="transmembrane region" description="Helical" evidence="12">
    <location>
        <begin position="55"/>
        <end position="73"/>
    </location>
</feature>
<comment type="similarity">
    <text evidence="2">Belongs to the cytochrome ubiquinol oxidase subunit 1 family.</text>
</comment>
<name>A0A1M6BLG9_9ACTN</name>
<evidence type="ECO:0000256" key="9">
    <source>
        <dbReference type="ARBA" id="ARBA00022989"/>
    </source>
</evidence>
<feature type="transmembrane region" description="Helical" evidence="12">
    <location>
        <begin position="125"/>
        <end position="146"/>
    </location>
</feature>
<keyword evidence="8" id="KW-0249">Electron transport</keyword>
<evidence type="ECO:0000313" key="13">
    <source>
        <dbReference type="EMBL" id="SHI49363.1"/>
    </source>
</evidence>
<dbReference type="GO" id="GO:0016682">
    <property type="term" value="F:oxidoreductase activity, acting on diphenols and related substances as donors, oxygen as acceptor"/>
    <property type="evidence" value="ECO:0007669"/>
    <property type="project" value="TreeGrafter"/>
</dbReference>
<dbReference type="GO" id="GO:0020037">
    <property type="term" value="F:heme binding"/>
    <property type="evidence" value="ECO:0007669"/>
    <property type="project" value="TreeGrafter"/>
</dbReference>
<sequence length="415" mass="45142">MFEDPLLLARVQFALTAATHYMFVAFTLGMAPYVLFGQLRALLRVDSTGMRAVRFWGGLYLVNYAMGILSGLVMELQLTLNWSGLHDMFGYAFGAPLAIETMAAFFVESTFLGLWIFGWDRMGRWAHWSCFLVVTLTAYLSAYWVMVSNGLLKWPAGFSVRDGAAVLDDPAALMANPSATLAFAHICVSALLMGGAVVMAVSAYHLRRRRDPDGLFARALRTGTVLVLVGLVPTVVTGGTQFVMYGQEPPTSGQSYTPAEIEGIESAYGDTSTAHLIGISGDLLMMLSWAVMALLGLVTALVWMAGGLGRWRWHLRVAAVMPLFPYAASVGGWVFRETERQPWTVRHHLTTADALTEMSPLAAGASFTLFTAAFAVLGITTAWLLVRFARLGPDAGPLRAPEADGDERRDPVTPL</sequence>
<keyword evidence="11 12" id="KW-0472">Membrane</keyword>
<dbReference type="PIRSF" id="PIRSF006446">
    <property type="entry name" value="Cyt_quinol_oxidase_1"/>
    <property type="match status" value="1"/>
</dbReference>
<evidence type="ECO:0000256" key="10">
    <source>
        <dbReference type="ARBA" id="ARBA00023004"/>
    </source>
</evidence>
<gene>
    <name evidence="13" type="ORF">SAMN05421803_101395</name>
</gene>
<dbReference type="OrthoDB" id="9807042at2"/>
<comment type="subcellular location">
    <subcellularLocation>
        <location evidence="1">Cell membrane</location>
        <topology evidence="1">Multi-pass membrane protein</topology>
    </subcellularLocation>
</comment>
<dbReference type="GO" id="GO:0070069">
    <property type="term" value="C:cytochrome complex"/>
    <property type="evidence" value="ECO:0007669"/>
    <property type="project" value="InterPro"/>
</dbReference>
<protein>
    <submittedName>
        <fullName evidence="13">Cytochrome d ubiquinol oxidase subunit I</fullName>
    </submittedName>
</protein>
<dbReference type="GO" id="GO:0019646">
    <property type="term" value="P:aerobic electron transport chain"/>
    <property type="evidence" value="ECO:0007669"/>
    <property type="project" value="InterPro"/>
</dbReference>
<keyword evidence="6 12" id="KW-0812">Transmembrane</keyword>
<feature type="transmembrane region" description="Helical" evidence="12">
    <location>
        <begin position="20"/>
        <end position="43"/>
    </location>
</feature>
<accession>A0A1M6BLG9</accession>
<feature type="transmembrane region" description="Helical" evidence="12">
    <location>
        <begin position="361"/>
        <end position="386"/>
    </location>
</feature>
<evidence type="ECO:0000256" key="3">
    <source>
        <dbReference type="ARBA" id="ARBA00022448"/>
    </source>
</evidence>
<dbReference type="GO" id="GO:0046872">
    <property type="term" value="F:metal ion binding"/>
    <property type="evidence" value="ECO:0007669"/>
    <property type="project" value="UniProtKB-KW"/>
</dbReference>
<proteinExistence type="inferred from homology"/>
<feature type="transmembrane region" description="Helical" evidence="12">
    <location>
        <begin position="317"/>
        <end position="335"/>
    </location>
</feature>
<dbReference type="RefSeq" id="WP_073374264.1">
    <property type="nucleotide sequence ID" value="NZ_FQZK01000001.1"/>
</dbReference>
<dbReference type="EMBL" id="FQZK01000001">
    <property type="protein sequence ID" value="SHI49363.1"/>
    <property type="molecule type" value="Genomic_DNA"/>
</dbReference>
<evidence type="ECO:0000256" key="5">
    <source>
        <dbReference type="ARBA" id="ARBA00022617"/>
    </source>
</evidence>
<dbReference type="InterPro" id="IPR002585">
    <property type="entry name" value="Cyt-d_ubiquinol_oxidase_su_1"/>
</dbReference>
<organism evidence="13 14">
    <name type="scientific">Nocardiopsis flavescens</name>
    <dbReference type="NCBI Taxonomy" id="758803"/>
    <lineage>
        <taxon>Bacteria</taxon>
        <taxon>Bacillati</taxon>
        <taxon>Actinomycetota</taxon>
        <taxon>Actinomycetes</taxon>
        <taxon>Streptosporangiales</taxon>
        <taxon>Nocardiopsidaceae</taxon>
        <taxon>Nocardiopsis</taxon>
    </lineage>
</organism>
<keyword evidence="3" id="KW-0813">Transport</keyword>
<dbReference type="Pfam" id="PF01654">
    <property type="entry name" value="Cyt_bd_oxida_I"/>
    <property type="match status" value="2"/>
</dbReference>
<evidence type="ECO:0000256" key="2">
    <source>
        <dbReference type="ARBA" id="ARBA00009819"/>
    </source>
</evidence>
<dbReference type="GO" id="GO:0009055">
    <property type="term" value="F:electron transfer activity"/>
    <property type="evidence" value="ECO:0007669"/>
    <property type="project" value="InterPro"/>
</dbReference>
<evidence type="ECO:0000256" key="6">
    <source>
        <dbReference type="ARBA" id="ARBA00022692"/>
    </source>
</evidence>
<keyword evidence="10" id="KW-0408">Iron</keyword>
<feature type="transmembrane region" description="Helical" evidence="12">
    <location>
        <begin position="283"/>
        <end position="305"/>
    </location>
</feature>
<dbReference type="Proteomes" id="UP000184452">
    <property type="component" value="Unassembled WGS sequence"/>
</dbReference>
<keyword evidence="9 12" id="KW-1133">Transmembrane helix</keyword>
<evidence type="ECO:0000256" key="7">
    <source>
        <dbReference type="ARBA" id="ARBA00022723"/>
    </source>
</evidence>
<dbReference type="STRING" id="758803.SAMN05421803_101395"/>
<reference evidence="13 14" key="1">
    <citation type="submission" date="2016-11" db="EMBL/GenBank/DDBJ databases">
        <authorList>
            <person name="Jaros S."/>
            <person name="Januszkiewicz K."/>
            <person name="Wedrychowicz H."/>
        </authorList>
    </citation>
    <scope>NUCLEOTIDE SEQUENCE [LARGE SCALE GENOMIC DNA]</scope>
    <source>
        <strain evidence="13 14">CGMCC 4.5723</strain>
    </source>
</reference>
<evidence type="ECO:0000256" key="8">
    <source>
        <dbReference type="ARBA" id="ARBA00022982"/>
    </source>
</evidence>
<dbReference type="PANTHER" id="PTHR30365">
    <property type="entry name" value="CYTOCHROME D UBIQUINOL OXIDASE"/>
    <property type="match status" value="1"/>
</dbReference>
<dbReference type="PANTHER" id="PTHR30365:SF14">
    <property type="entry name" value="CYTOCHROME BD MENAQUINOL OXIDASE SUBUNIT I-RELATED"/>
    <property type="match status" value="1"/>
</dbReference>
<keyword evidence="5" id="KW-0349">Heme</keyword>
<dbReference type="GO" id="GO:0005886">
    <property type="term" value="C:plasma membrane"/>
    <property type="evidence" value="ECO:0007669"/>
    <property type="project" value="UniProtKB-SubCell"/>
</dbReference>
<evidence type="ECO:0000256" key="12">
    <source>
        <dbReference type="SAM" id="Phobius"/>
    </source>
</evidence>
<evidence type="ECO:0000256" key="4">
    <source>
        <dbReference type="ARBA" id="ARBA00022475"/>
    </source>
</evidence>
<feature type="transmembrane region" description="Helical" evidence="12">
    <location>
        <begin position="225"/>
        <end position="245"/>
    </location>
</feature>
<dbReference type="AlphaFoldDB" id="A0A1M6BLG9"/>
<evidence type="ECO:0000256" key="11">
    <source>
        <dbReference type="ARBA" id="ARBA00023136"/>
    </source>
</evidence>
<keyword evidence="4" id="KW-1003">Cell membrane</keyword>
<feature type="transmembrane region" description="Helical" evidence="12">
    <location>
        <begin position="182"/>
        <end position="204"/>
    </location>
</feature>
<keyword evidence="14" id="KW-1185">Reference proteome</keyword>
<keyword evidence="7" id="KW-0479">Metal-binding</keyword>
<evidence type="ECO:0000313" key="14">
    <source>
        <dbReference type="Proteomes" id="UP000184452"/>
    </source>
</evidence>